<keyword evidence="5" id="KW-0964">Secreted</keyword>
<dbReference type="PANTHER" id="PTHR30033">
    <property type="entry name" value="FLAGELLAR HOOK-ASSOCIATED PROTEIN 1"/>
    <property type="match status" value="1"/>
</dbReference>
<proteinExistence type="inferred from homology"/>
<keyword evidence="10" id="KW-0282">Flagellum</keyword>
<dbReference type="Proteomes" id="UP001442364">
    <property type="component" value="Unassembled WGS sequence"/>
</dbReference>
<organism evidence="10 11">
    <name type="scientific">[Lactobacillus] rogosae</name>
    <dbReference type="NCBI Taxonomy" id="706562"/>
    <lineage>
        <taxon>Bacteria</taxon>
        <taxon>Bacillati</taxon>
        <taxon>Bacillota</taxon>
        <taxon>Clostridia</taxon>
        <taxon>Lachnospirales</taxon>
        <taxon>Lachnospiraceae</taxon>
        <taxon>Lachnospira</taxon>
    </lineage>
</organism>
<gene>
    <name evidence="10" type="primary">flgK</name>
    <name evidence="10" type="ORF">WMO14_10285</name>
</gene>
<sequence>MANGMASLMVGASGLKTSQTALNTTAHNLSNVNTTGYTRQQITFADSTYVNVFGTGNSTGKCGLGVDVDAISRIRNDFIDKSYRTENARLGYYESQYKAVEEVEDLFGEMQGVTYQTQITNLYNAINELTKNPTSTIARSSLIQNATAFIDRSEAIYAGLKDYQVTLNTDINNMVNKINNLGQKIYDLNKEIAKVESGSGERANDLRDTRDNALDELSGYIDFDYYENEHGEVIVTAENVPFVTSAQVTEMGTRQVDNSALLIPIWPGYDRDVFNLSNINNMKDTDKGELKGLLVARGSIEVNYTDVPVMPEKEDYDLTTADGLQAYNDAMDAYNEKQEYYNKYIEPSAILSAIAGFDKLVNGIVTSLNDILCPEKTIETTKELTDNDGNVLQADEYIYNASVNATLYDRYGKEVKGVANGDGTYSYSSGEKLYVDQAGTTAETIDNMKYSVLDTDKAGFGMDKDMTMGVELFKREGTERYIQITAADGTKTYVRNNLNTADYETDYTLGKLLVNPEASQHVDRIPLSTIQGKEDFSKANELIDAFSKKFASLNPDSYAKADFNSFYNDYIGEFATVGKVLSRFVNNQTSMVDGYDNQRLQTSGVSSDEELEKMIKYQHAYNAASRYINVVSEMIEHLVTSLGS</sequence>
<evidence type="ECO:0000256" key="5">
    <source>
        <dbReference type="ARBA" id="ARBA00022525"/>
    </source>
</evidence>
<comment type="caution">
    <text evidence="10">The sequence shown here is derived from an EMBL/GenBank/DDBJ whole genome shotgun (WGS) entry which is preliminary data.</text>
</comment>
<dbReference type="NCBIfam" id="TIGR02492">
    <property type="entry name" value="flgK_ends"/>
    <property type="match status" value="1"/>
</dbReference>
<evidence type="ECO:0000256" key="3">
    <source>
        <dbReference type="ARBA" id="ARBA00009677"/>
    </source>
</evidence>
<feature type="domain" description="Flagellar basal body rod protein N-terminal" evidence="7">
    <location>
        <begin position="10"/>
        <end position="38"/>
    </location>
</feature>
<evidence type="ECO:0000259" key="8">
    <source>
        <dbReference type="Pfam" id="PF06429"/>
    </source>
</evidence>
<keyword evidence="10" id="KW-0969">Cilium</keyword>
<feature type="domain" description="Flagellar basal-body/hook protein C-terminal" evidence="8">
    <location>
        <begin position="598"/>
        <end position="636"/>
    </location>
</feature>
<evidence type="ECO:0000256" key="6">
    <source>
        <dbReference type="ARBA" id="ARBA00023143"/>
    </source>
</evidence>
<evidence type="ECO:0000313" key="11">
    <source>
        <dbReference type="Proteomes" id="UP001442364"/>
    </source>
</evidence>
<dbReference type="InterPro" id="IPR010930">
    <property type="entry name" value="Flg_bb/hook_C_dom"/>
</dbReference>
<protein>
    <recommendedName>
        <fullName evidence="4">Flagellar hook-associated protein 1</fullName>
    </recommendedName>
</protein>
<dbReference type="InterPro" id="IPR001444">
    <property type="entry name" value="Flag_bb_rod_N"/>
</dbReference>
<keyword evidence="10" id="KW-0966">Cell projection</keyword>
<dbReference type="EMBL" id="JBBMER010000007">
    <property type="protein sequence ID" value="MEQ2380268.1"/>
    <property type="molecule type" value="Genomic_DNA"/>
</dbReference>
<evidence type="ECO:0000259" key="7">
    <source>
        <dbReference type="Pfam" id="PF00460"/>
    </source>
</evidence>
<dbReference type="RefSeq" id="WP_055176952.1">
    <property type="nucleotide sequence ID" value="NZ_DAWDOP010000003.1"/>
</dbReference>
<dbReference type="Pfam" id="PF06429">
    <property type="entry name" value="Flg_bbr_C"/>
    <property type="match status" value="1"/>
</dbReference>
<keyword evidence="11" id="KW-1185">Reference proteome</keyword>
<dbReference type="Pfam" id="PF00460">
    <property type="entry name" value="Flg_bb_rod"/>
    <property type="match status" value="1"/>
</dbReference>
<name>A0ABV1BXS6_9FIRM</name>
<dbReference type="InterPro" id="IPR053927">
    <property type="entry name" value="FlgK_helical"/>
</dbReference>
<dbReference type="PANTHER" id="PTHR30033:SF2">
    <property type="entry name" value="FLAGELLAR HOOK PROTEIN"/>
    <property type="match status" value="1"/>
</dbReference>
<dbReference type="InterPro" id="IPR002371">
    <property type="entry name" value="FlgK"/>
</dbReference>
<reference evidence="10 11" key="1">
    <citation type="submission" date="2024-03" db="EMBL/GenBank/DDBJ databases">
        <title>Human intestinal bacterial collection.</title>
        <authorList>
            <person name="Pauvert C."/>
            <person name="Hitch T.C.A."/>
            <person name="Clavel T."/>
        </authorList>
    </citation>
    <scope>NUCLEOTIDE SEQUENCE [LARGE SCALE GENOMIC DNA]</scope>
    <source>
        <strain evidence="10 11">CLA-AA-H255</strain>
    </source>
</reference>
<dbReference type="SUPFAM" id="SSF64518">
    <property type="entry name" value="Phase 1 flagellin"/>
    <property type="match status" value="1"/>
</dbReference>
<evidence type="ECO:0000256" key="1">
    <source>
        <dbReference type="ARBA" id="ARBA00004365"/>
    </source>
</evidence>
<evidence type="ECO:0000256" key="2">
    <source>
        <dbReference type="ARBA" id="ARBA00004613"/>
    </source>
</evidence>
<feature type="domain" description="Flagellar hook-associated protein FlgK helical" evidence="9">
    <location>
        <begin position="101"/>
        <end position="298"/>
    </location>
</feature>
<dbReference type="Pfam" id="PF22638">
    <property type="entry name" value="FlgK_D1"/>
    <property type="match status" value="1"/>
</dbReference>
<evidence type="ECO:0000256" key="4">
    <source>
        <dbReference type="ARBA" id="ARBA00016244"/>
    </source>
</evidence>
<dbReference type="PRINTS" id="PR01005">
    <property type="entry name" value="FLGHOOKAP1"/>
</dbReference>
<evidence type="ECO:0000259" key="9">
    <source>
        <dbReference type="Pfam" id="PF22638"/>
    </source>
</evidence>
<keyword evidence="6" id="KW-0975">Bacterial flagellum</keyword>
<accession>A0ABV1BXS6</accession>
<comment type="subcellular location">
    <subcellularLocation>
        <location evidence="1">Bacterial flagellum</location>
    </subcellularLocation>
    <subcellularLocation>
        <location evidence="2">Secreted</location>
    </subcellularLocation>
</comment>
<comment type="similarity">
    <text evidence="3">Belongs to the flagella basal body rod proteins family.</text>
</comment>
<evidence type="ECO:0000313" key="10">
    <source>
        <dbReference type="EMBL" id="MEQ2380268.1"/>
    </source>
</evidence>